<organism evidence="1 2">
    <name type="scientific">Armatimonas rosea</name>
    <dbReference type="NCBI Taxonomy" id="685828"/>
    <lineage>
        <taxon>Bacteria</taxon>
        <taxon>Bacillati</taxon>
        <taxon>Armatimonadota</taxon>
        <taxon>Armatimonadia</taxon>
        <taxon>Armatimonadales</taxon>
        <taxon>Armatimonadaceae</taxon>
        <taxon>Armatimonas</taxon>
    </lineage>
</organism>
<sequence>MSPISTATLLEAALVVALEQAIRLVVRLLPLIRLLAPSLRFSEKRRLLRALDRLHKAEKGAEAQLTTFS</sequence>
<reference evidence="1 2" key="1">
    <citation type="submission" date="2020-08" db="EMBL/GenBank/DDBJ databases">
        <title>Genomic Encyclopedia of Type Strains, Phase IV (KMG-IV): sequencing the most valuable type-strain genomes for metagenomic binning, comparative biology and taxonomic classification.</title>
        <authorList>
            <person name="Goeker M."/>
        </authorList>
    </citation>
    <scope>NUCLEOTIDE SEQUENCE [LARGE SCALE GENOMIC DNA]</scope>
    <source>
        <strain evidence="1 2">DSM 23562</strain>
    </source>
</reference>
<dbReference type="Proteomes" id="UP000520814">
    <property type="component" value="Unassembled WGS sequence"/>
</dbReference>
<accession>A0A7W9SQ28</accession>
<protein>
    <submittedName>
        <fullName evidence="1">Uncharacterized protein</fullName>
    </submittedName>
</protein>
<dbReference type="RefSeq" id="WP_184196238.1">
    <property type="nucleotide sequence ID" value="NZ_JACHGW010000002.1"/>
</dbReference>
<comment type="caution">
    <text evidence="1">The sequence shown here is derived from an EMBL/GenBank/DDBJ whole genome shotgun (WGS) entry which is preliminary data.</text>
</comment>
<name>A0A7W9SQ28_ARMRO</name>
<evidence type="ECO:0000313" key="2">
    <source>
        <dbReference type="Proteomes" id="UP000520814"/>
    </source>
</evidence>
<proteinExistence type="predicted"/>
<gene>
    <name evidence="1" type="ORF">HNQ39_002526</name>
</gene>
<keyword evidence="2" id="KW-1185">Reference proteome</keyword>
<dbReference type="AlphaFoldDB" id="A0A7W9SQ28"/>
<dbReference type="EMBL" id="JACHGW010000002">
    <property type="protein sequence ID" value="MBB6050735.1"/>
    <property type="molecule type" value="Genomic_DNA"/>
</dbReference>
<evidence type="ECO:0000313" key="1">
    <source>
        <dbReference type="EMBL" id="MBB6050735.1"/>
    </source>
</evidence>